<evidence type="ECO:0000313" key="1">
    <source>
        <dbReference type="EMBL" id="KAJ0175558.1"/>
    </source>
</evidence>
<sequence>MKELLILYRLVDFDEFNKSRRAGRYTIDRRYDGAATPRNRNHVLVAFAFFDEERGAVTMQGLQAAKEKASGLFANKPLLLQNSQYENFHVGRKGYDTMYDGEDLETPPSPNRPPPRAIDKYVRAECPCLSARYTVALLACFGFSIMFGMRCNMSMAKLKMTEKGNTSEKPPFNWTVEVESSIDSSYFAGYLITQVPGGYLASMYPANKIFGVAIAISAIINIAIPGAMTVGPVAVVFLKVAQGFVEGVTYPSCHGIWRMWAPPLERSRLATLAFCGTYAGIVIGMPLSGLLTDYISWQAPFYFYGVSGVIWYTLWLWLVFERPSKHPTITSKELTYIEQSLGTATQAAMPGFWATPWMAFAKSPPVYAIIVANFCRTWNFCLLVIFQSSYFNSRFNMQITESGFVGAIPHLIMTSLVPIGGMMADYLRKNNIMTTTNVRKLFNCGGFGLEAFFFVLVAYASDKYTATLELTLGVACSGFAISGYNVNHLDIAPRYASILMGLSNGIGTIAGFVVPIVIDHMTIEKNNLAKAITEWRNVFLMGATVHFVGITIYGIFASGELQPWAEPPPDEPALKSLEEETTFMEKSSAPLKGTEAPGYGAIAPSRPTAPPQQAHVPNNPFVSGAYYQTEPVQPPAQPYQDLTDDGTY</sequence>
<comment type="caution">
    <text evidence="1">The sequence shown here is derived from an EMBL/GenBank/DDBJ whole genome shotgun (WGS) entry which is preliminary data.</text>
</comment>
<reference evidence="1 2" key="1">
    <citation type="journal article" date="2021" name="Front. Genet.">
        <title>Chromosome-Level Genome Assembly Reveals Significant Gene Expansion in the Toll and IMD Signaling Pathways of Dendrolimus kikuchii.</title>
        <authorList>
            <person name="Zhou J."/>
            <person name="Wu P."/>
            <person name="Xiong Z."/>
            <person name="Liu N."/>
            <person name="Zhao N."/>
            <person name="Ji M."/>
            <person name="Qiu Y."/>
            <person name="Yang B."/>
        </authorList>
    </citation>
    <scope>NUCLEOTIDE SEQUENCE [LARGE SCALE GENOMIC DNA]</scope>
    <source>
        <strain evidence="1">Ann1</strain>
    </source>
</reference>
<proteinExistence type="predicted"/>
<dbReference type="Proteomes" id="UP000824533">
    <property type="component" value="Linkage Group LG15"/>
</dbReference>
<keyword evidence="2" id="KW-1185">Reference proteome</keyword>
<protein>
    <submittedName>
        <fullName evidence="1">Uncharacterized protein</fullName>
    </submittedName>
</protein>
<evidence type="ECO:0000313" key="2">
    <source>
        <dbReference type="Proteomes" id="UP000824533"/>
    </source>
</evidence>
<name>A0ACC1CW77_9NEOP</name>
<gene>
    <name evidence="1" type="ORF">K1T71_008717</name>
</gene>
<accession>A0ACC1CW77</accession>
<organism evidence="1 2">
    <name type="scientific">Dendrolimus kikuchii</name>
    <dbReference type="NCBI Taxonomy" id="765133"/>
    <lineage>
        <taxon>Eukaryota</taxon>
        <taxon>Metazoa</taxon>
        <taxon>Ecdysozoa</taxon>
        <taxon>Arthropoda</taxon>
        <taxon>Hexapoda</taxon>
        <taxon>Insecta</taxon>
        <taxon>Pterygota</taxon>
        <taxon>Neoptera</taxon>
        <taxon>Endopterygota</taxon>
        <taxon>Lepidoptera</taxon>
        <taxon>Glossata</taxon>
        <taxon>Ditrysia</taxon>
        <taxon>Bombycoidea</taxon>
        <taxon>Lasiocampidae</taxon>
        <taxon>Dendrolimus</taxon>
    </lineage>
</organism>
<dbReference type="EMBL" id="CM034401">
    <property type="protein sequence ID" value="KAJ0175558.1"/>
    <property type="molecule type" value="Genomic_DNA"/>
</dbReference>